<dbReference type="PANTHER" id="PTHR30168:SF0">
    <property type="entry name" value="INNER MEMBRANE PROTEIN"/>
    <property type="match status" value="1"/>
</dbReference>
<dbReference type="SUPFAM" id="SSF55486">
    <property type="entry name" value="Metalloproteases ('zincins'), catalytic domain"/>
    <property type="match status" value="1"/>
</dbReference>
<comment type="caution">
    <text evidence="6">The sequence shown here is derived from an EMBL/GenBank/DDBJ whole genome shotgun (WGS) entry which is preliminary data.</text>
</comment>
<sequence length="303" mass="31599">MRFRDDARIDSGEVQDRRGGGRAIALGGGGLGVVGLIVVLLLNVLGGTGGAGGDAARELGPVLDGLQSGERADGSQLADSCRTGRDANASEECAAVASIQSIQDYWADALGARYQDTDTVFFSGSTGTGCGSASSGTGPFYCPADGLVYVDLSFFQELRDRFGAEGGTFVNAYVLAHEYGHHVQDLLGTEARVRQGEAGPTSGSVRLELQADCYAGTWAHHATTTPDGSGSPLIESVTQDDVDAALDTAGRIGDDFIQRELGGGRADPGSYTHGTSEQRQRWFERGFDSGDPQRCDTFAASSL</sequence>
<keyword evidence="2 5" id="KW-0812">Transmembrane</keyword>
<dbReference type="InterPro" id="IPR007343">
    <property type="entry name" value="Uncharacterised_pept_Zn_put"/>
</dbReference>
<name>A0ABW4LE25_9MICO</name>
<evidence type="ECO:0000313" key="6">
    <source>
        <dbReference type="EMBL" id="MFD1721535.1"/>
    </source>
</evidence>
<evidence type="ECO:0000256" key="2">
    <source>
        <dbReference type="ARBA" id="ARBA00022692"/>
    </source>
</evidence>
<dbReference type="EMBL" id="JBHUEA010000010">
    <property type="protein sequence ID" value="MFD1721535.1"/>
    <property type="molecule type" value="Genomic_DNA"/>
</dbReference>
<comment type="subcellular location">
    <subcellularLocation>
        <location evidence="1">Membrane</location>
        <topology evidence="1">Single-pass membrane protein</topology>
    </subcellularLocation>
</comment>
<evidence type="ECO:0000256" key="5">
    <source>
        <dbReference type="SAM" id="Phobius"/>
    </source>
</evidence>
<feature type="transmembrane region" description="Helical" evidence="5">
    <location>
        <begin position="21"/>
        <end position="42"/>
    </location>
</feature>
<evidence type="ECO:0000256" key="3">
    <source>
        <dbReference type="ARBA" id="ARBA00022989"/>
    </source>
</evidence>
<dbReference type="Pfam" id="PF04228">
    <property type="entry name" value="Zn_peptidase"/>
    <property type="match status" value="1"/>
</dbReference>
<dbReference type="RefSeq" id="WP_377933851.1">
    <property type="nucleotide sequence ID" value="NZ_JBHUEA010000010.1"/>
</dbReference>
<keyword evidence="3 5" id="KW-1133">Transmembrane helix</keyword>
<reference evidence="7" key="1">
    <citation type="journal article" date="2019" name="Int. J. Syst. Evol. Microbiol.">
        <title>The Global Catalogue of Microorganisms (GCM) 10K type strain sequencing project: providing services to taxonomists for standard genome sequencing and annotation.</title>
        <authorList>
            <consortium name="The Broad Institute Genomics Platform"/>
            <consortium name="The Broad Institute Genome Sequencing Center for Infectious Disease"/>
            <person name="Wu L."/>
            <person name="Ma J."/>
        </authorList>
    </citation>
    <scope>NUCLEOTIDE SEQUENCE [LARGE SCALE GENOMIC DNA]</scope>
    <source>
        <strain evidence="7">CGMCC 1.12471</strain>
    </source>
</reference>
<dbReference type="PANTHER" id="PTHR30168">
    <property type="entry name" value="PUTATIVE MEMBRANE PROTEIN YPFJ"/>
    <property type="match status" value="1"/>
</dbReference>
<keyword evidence="7" id="KW-1185">Reference proteome</keyword>
<organism evidence="6 7">
    <name type="scientific">Amnibacterium endophyticum</name>
    <dbReference type="NCBI Taxonomy" id="2109337"/>
    <lineage>
        <taxon>Bacteria</taxon>
        <taxon>Bacillati</taxon>
        <taxon>Actinomycetota</taxon>
        <taxon>Actinomycetes</taxon>
        <taxon>Micrococcales</taxon>
        <taxon>Microbacteriaceae</taxon>
        <taxon>Amnibacterium</taxon>
    </lineage>
</organism>
<evidence type="ECO:0000313" key="7">
    <source>
        <dbReference type="Proteomes" id="UP001597347"/>
    </source>
</evidence>
<gene>
    <name evidence="6" type="ORF">ACFSBI_08235</name>
</gene>
<evidence type="ECO:0000256" key="1">
    <source>
        <dbReference type="ARBA" id="ARBA00004167"/>
    </source>
</evidence>
<accession>A0ABW4LE25</accession>
<keyword evidence="4 5" id="KW-0472">Membrane</keyword>
<dbReference type="Proteomes" id="UP001597347">
    <property type="component" value="Unassembled WGS sequence"/>
</dbReference>
<proteinExistence type="predicted"/>
<protein>
    <submittedName>
        <fullName evidence="6">Neutral zinc metallopeptidase</fullName>
    </submittedName>
</protein>
<evidence type="ECO:0000256" key="4">
    <source>
        <dbReference type="ARBA" id="ARBA00023136"/>
    </source>
</evidence>